<evidence type="ECO:0000256" key="9">
    <source>
        <dbReference type="ARBA" id="ARBA00022989"/>
    </source>
</evidence>
<evidence type="ECO:0000256" key="1">
    <source>
        <dbReference type="ARBA" id="ARBA00000085"/>
    </source>
</evidence>
<dbReference type="SMART" id="SM00086">
    <property type="entry name" value="PAC"/>
    <property type="match status" value="2"/>
</dbReference>
<evidence type="ECO:0000313" key="19">
    <source>
        <dbReference type="EMBL" id="GAA4035968.1"/>
    </source>
</evidence>
<evidence type="ECO:0000256" key="6">
    <source>
        <dbReference type="ARBA" id="ARBA00022692"/>
    </source>
</evidence>
<dbReference type="Gene3D" id="1.10.287.130">
    <property type="match status" value="1"/>
</dbReference>
<evidence type="ECO:0000259" key="15">
    <source>
        <dbReference type="PROSITE" id="PS50110"/>
    </source>
</evidence>
<dbReference type="Pfam" id="PF00512">
    <property type="entry name" value="HisKA"/>
    <property type="match status" value="1"/>
</dbReference>
<dbReference type="InterPro" id="IPR036097">
    <property type="entry name" value="HisK_dim/P_sf"/>
</dbReference>
<dbReference type="InterPro" id="IPR005467">
    <property type="entry name" value="His_kinase_dom"/>
</dbReference>
<dbReference type="Gene3D" id="1.20.120.160">
    <property type="entry name" value="HPT domain"/>
    <property type="match status" value="1"/>
</dbReference>
<dbReference type="InterPro" id="IPR000014">
    <property type="entry name" value="PAS"/>
</dbReference>
<feature type="domain" description="PAC" evidence="17">
    <location>
        <begin position="140"/>
        <end position="193"/>
    </location>
</feature>
<dbReference type="EMBL" id="BAABDK010000016">
    <property type="protein sequence ID" value="GAA4035968.1"/>
    <property type="molecule type" value="Genomic_DNA"/>
</dbReference>
<evidence type="ECO:0000256" key="7">
    <source>
        <dbReference type="ARBA" id="ARBA00022741"/>
    </source>
</evidence>
<dbReference type="InterPro" id="IPR008207">
    <property type="entry name" value="Sig_transdc_His_kin_Hpt_dom"/>
</dbReference>
<evidence type="ECO:0000256" key="2">
    <source>
        <dbReference type="ARBA" id="ARBA00004651"/>
    </source>
</evidence>
<dbReference type="RefSeq" id="WP_345053870.1">
    <property type="nucleotide sequence ID" value="NZ_BAABDK010000016.1"/>
</dbReference>
<keyword evidence="9" id="KW-1133">Transmembrane helix</keyword>
<dbReference type="EC" id="2.7.13.3" evidence="3"/>
<keyword evidence="4" id="KW-1003">Cell membrane</keyword>
<evidence type="ECO:0000259" key="14">
    <source>
        <dbReference type="PROSITE" id="PS50109"/>
    </source>
</evidence>
<dbReference type="InterPro" id="IPR003661">
    <property type="entry name" value="HisK_dim/P_dom"/>
</dbReference>
<dbReference type="CDD" id="cd17546">
    <property type="entry name" value="REC_hyHK_CKI1_RcsC-like"/>
    <property type="match status" value="1"/>
</dbReference>
<dbReference type="Gene3D" id="3.30.565.10">
    <property type="entry name" value="Histidine kinase-like ATPase, C-terminal domain"/>
    <property type="match status" value="1"/>
</dbReference>
<feature type="domain" description="HPt" evidence="18">
    <location>
        <begin position="854"/>
        <end position="951"/>
    </location>
</feature>
<dbReference type="PROSITE" id="PS50110">
    <property type="entry name" value="RESPONSE_REGULATORY"/>
    <property type="match status" value="1"/>
</dbReference>
<dbReference type="InterPro" id="IPR013767">
    <property type="entry name" value="PAS_fold"/>
</dbReference>
<dbReference type="PROSITE" id="PS50109">
    <property type="entry name" value="HIS_KIN"/>
    <property type="match status" value="1"/>
</dbReference>
<feature type="domain" description="Response regulatory" evidence="15">
    <location>
        <begin position="713"/>
        <end position="828"/>
    </location>
</feature>
<dbReference type="InterPro" id="IPR001610">
    <property type="entry name" value="PAC"/>
</dbReference>
<feature type="domain" description="Histidine kinase" evidence="14">
    <location>
        <begin position="466"/>
        <end position="689"/>
    </location>
</feature>
<evidence type="ECO:0000256" key="5">
    <source>
        <dbReference type="ARBA" id="ARBA00022553"/>
    </source>
</evidence>
<dbReference type="PROSITE" id="PS50894">
    <property type="entry name" value="HPT"/>
    <property type="match status" value="1"/>
</dbReference>
<dbReference type="SMART" id="SM00448">
    <property type="entry name" value="REC"/>
    <property type="match status" value="1"/>
</dbReference>
<dbReference type="SMART" id="SM00388">
    <property type="entry name" value="HisKA"/>
    <property type="match status" value="1"/>
</dbReference>
<evidence type="ECO:0000256" key="4">
    <source>
        <dbReference type="ARBA" id="ARBA00022475"/>
    </source>
</evidence>
<dbReference type="InterPro" id="IPR011006">
    <property type="entry name" value="CheY-like_superfamily"/>
</dbReference>
<feature type="modified residue" description="4-aspartylphosphate" evidence="13">
    <location>
        <position position="762"/>
    </location>
</feature>
<evidence type="ECO:0000313" key="20">
    <source>
        <dbReference type="Proteomes" id="UP001501469"/>
    </source>
</evidence>
<dbReference type="InterPro" id="IPR001789">
    <property type="entry name" value="Sig_transdc_resp-reg_receiver"/>
</dbReference>
<feature type="domain" description="PAS" evidence="16">
    <location>
        <begin position="323"/>
        <end position="370"/>
    </location>
</feature>
<evidence type="ECO:0000256" key="13">
    <source>
        <dbReference type="PROSITE-ProRule" id="PRU00169"/>
    </source>
</evidence>
<dbReference type="SMART" id="SM00091">
    <property type="entry name" value="PAS"/>
    <property type="match status" value="3"/>
</dbReference>
<evidence type="ECO:0000256" key="3">
    <source>
        <dbReference type="ARBA" id="ARBA00012438"/>
    </source>
</evidence>
<feature type="modified residue" description="Phosphohistidine" evidence="12">
    <location>
        <position position="893"/>
    </location>
</feature>
<gene>
    <name evidence="19" type="ORF">GCM10022409_21040</name>
</gene>
<dbReference type="SUPFAM" id="SSF55874">
    <property type="entry name" value="ATPase domain of HSP90 chaperone/DNA topoisomerase II/histidine kinase"/>
    <property type="match status" value="1"/>
</dbReference>
<dbReference type="InterPro" id="IPR000700">
    <property type="entry name" value="PAS-assoc_C"/>
</dbReference>
<evidence type="ECO:0000256" key="10">
    <source>
        <dbReference type="ARBA" id="ARBA00023012"/>
    </source>
</evidence>
<sequence>MCTILSPKSGDATSPMYLRTVGGGKPPADALPSPACVAQPMPGVVLAGDGPQTVGLRRSLLREQRWRGVMETLGNNTWEYNLQTKKMRLSPKYQQLLGYYGEAIETEMGLAPLYANVAPAERAAASQQMAAYLRGERSLFEVTYQLTGPDGTDEWVLSRGMVTLHDDGGKPLLITGTHTDITAITKANLATEAASLRLGSTIASLEHAVLLEDEHRRVILVNAAFCSLFGLEEAPAALVGTSTSKLAEQMKAYFNEEDSFALSIGVMQDSMQAISDESLVLRDGRTLLRNFTPIQVRGAGAGFLWKYEDVTRRVNESEALQRRERKYRSILENLNLGLLEVDLAGQVTFVNNCYCELTGYTQTELLHHNLDHLQVNESYRQLLEQKTKSRARGISDTYELPIKNKQGDLRWLLISGTPVYGDEQQVIGSIAVHLDVTHQKQLEAKLRDAKKLAEESSQAKEMFLANMSHEIRTPMNAIMGMSQLLSHTALSPQQDNYLHAISTSAENLLVIINDILDLSKIDAGKMMIEKTGFCLHKICEQVEKTLHYKADDKGLSLVVEVDPNTPEVLLGDPHRLVQVLLNLAGNSIKFTEKGEVHIGCVLAGIIGTDAVLEFTVRDTGIGMEPAYVKNLFQAFSQENASISRQHGGTGLGLNISMNLVCLMGGDLQVTSEKGQGTQSRFSLVLPIGTDSDLPRNELTVSSKLIRESLRGKRVLLVEDNAYNRMLAKSFLRLAHIVVTEAENGAAAVELTRTQEFDLILMDLLMPVMSGYEATAVIRNDLKLHLPIIALTANALRGDNQKCLDAGMNDYLSKPYKENDLLKIVHEWVVAPRHLKQGGDKLYRTDTLKEASNNDPVFVAFMLRTFLQSGESWLASLHEAFREGSLKGLKEAAHKIRPSLAHLHIYQVLQLVTRLEAWEGNFDGPGIHPIVEVIETLLRQTMDQMTKDLEQYALPVE</sequence>
<evidence type="ECO:0000256" key="12">
    <source>
        <dbReference type="PROSITE-ProRule" id="PRU00110"/>
    </source>
</evidence>
<dbReference type="Pfam" id="PF00072">
    <property type="entry name" value="Response_reg"/>
    <property type="match status" value="1"/>
</dbReference>
<evidence type="ECO:0000259" key="18">
    <source>
        <dbReference type="PROSITE" id="PS50894"/>
    </source>
</evidence>
<accession>A0ABP7U4H6</accession>
<dbReference type="SUPFAM" id="SSF47226">
    <property type="entry name" value="Histidine-containing phosphotransfer domain, HPT domain"/>
    <property type="match status" value="1"/>
</dbReference>
<dbReference type="SUPFAM" id="SSF52172">
    <property type="entry name" value="CheY-like"/>
    <property type="match status" value="1"/>
</dbReference>
<feature type="domain" description="PAC" evidence="17">
    <location>
        <begin position="396"/>
        <end position="448"/>
    </location>
</feature>
<comment type="catalytic activity">
    <reaction evidence="1">
        <text>ATP + protein L-histidine = ADP + protein N-phospho-L-histidine.</text>
        <dbReference type="EC" id="2.7.13.3"/>
    </reaction>
</comment>
<protein>
    <recommendedName>
        <fullName evidence="3">histidine kinase</fullName>
        <ecNumber evidence="3">2.7.13.3</ecNumber>
    </recommendedName>
</protein>
<keyword evidence="5 13" id="KW-0597">Phosphoprotein</keyword>
<evidence type="ECO:0000256" key="8">
    <source>
        <dbReference type="ARBA" id="ARBA00022840"/>
    </source>
</evidence>
<reference evidence="20" key="1">
    <citation type="journal article" date="2019" name="Int. J. Syst. Evol. Microbiol.">
        <title>The Global Catalogue of Microorganisms (GCM) 10K type strain sequencing project: providing services to taxonomists for standard genome sequencing and annotation.</title>
        <authorList>
            <consortium name="The Broad Institute Genomics Platform"/>
            <consortium name="The Broad Institute Genome Sequencing Center for Infectious Disease"/>
            <person name="Wu L."/>
            <person name="Ma J."/>
        </authorList>
    </citation>
    <scope>NUCLEOTIDE SEQUENCE [LARGE SCALE GENOMIC DNA]</scope>
    <source>
        <strain evidence="20">JCM 17225</strain>
    </source>
</reference>
<dbReference type="SUPFAM" id="SSF47384">
    <property type="entry name" value="Homodimeric domain of signal transducing histidine kinase"/>
    <property type="match status" value="1"/>
</dbReference>
<comment type="caution">
    <text evidence="19">The sequence shown here is derived from an EMBL/GenBank/DDBJ whole genome shotgun (WGS) entry which is preliminary data.</text>
</comment>
<keyword evidence="10" id="KW-0902">Two-component regulatory system</keyword>
<proteinExistence type="predicted"/>
<dbReference type="InterPro" id="IPR003594">
    <property type="entry name" value="HATPase_dom"/>
</dbReference>
<dbReference type="Pfam" id="PF08447">
    <property type="entry name" value="PAS_3"/>
    <property type="match status" value="1"/>
</dbReference>
<keyword evidence="11" id="KW-0472">Membrane</keyword>
<dbReference type="CDD" id="cd00130">
    <property type="entry name" value="PAS"/>
    <property type="match status" value="2"/>
</dbReference>
<dbReference type="SMART" id="SM00387">
    <property type="entry name" value="HATPase_c"/>
    <property type="match status" value="1"/>
</dbReference>
<dbReference type="Pfam" id="PF02518">
    <property type="entry name" value="HATPase_c"/>
    <property type="match status" value="1"/>
</dbReference>
<dbReference type="CDD" id="cd00082">
    <property type="entry name" value="HisKA"/>
    <property type="match status" value="1"/>
</dbReference>
<dbReference type="InterPro" id="IPR035965">
    <property type="entry name" value="PAS-like_dom_sf"/>
</dbReference>
<dbReference type="Gene3D" id="3.30.450.20">
    <property type="entry name" value="PAS domain"/>
    <property type="match status" value="3"/>
</dbReference>
<dbReference type="Pfam" id="PF13188">
    <property type="entry name" value="PAS_8"/>
    <property type="match status" value="1"/>
</dbReference>
<dbReference type="InterPro" id="IPR004358">
    <property type="entry name" value="Sig_transdc_His_kin-like_C"/>
</dbReference>
<dbReference type="CDD" id="cd16922">
    <property type="entry name" value="HATPase_EvgS-ArcB-TorS-like"/>
    <property type="match status" value="1"/>
</dbReference>
<keyword evidence="6" id="KW-0812">Transmembrane</keyword>
<dbReference type="PANTHER" id="PTHR45339:SF1">
    <property type="entry name" value="HYBRID SIGNAL TRANSDUCTION HISTIDINE KINASE J"/>
    <property type="match status" value="1"/>
</dbReference>
<keyword evidence="20" id="KW-1185">Reference proteome</keyword>
<dbReference type="PROSITE" id="PS50113">
    <property type="entry name" value="PAC"/>
    <property type="match status" value="2"/>
</dbReference>
<organism evidence="19 20">
    <name type="scientific">Hymenobacter glaciei</name>
    <dbReference type="NCBI Taxonomy" id="877209"/>
    <lineage>
        <taxon>Bacteria</taxon>
        <taxon>Pseudomonadati</taxon>
        <taxon>Bacteroidota</taxon>
        <taxon>Cytophagia</taxon>
        <taxon>Cytophagales</taxon>
        <taxon>Hymenobacteraceae</taxon>
        <taxon>Hymenobacter</taxon>
    </lineage>
</organism>
<dbReference type="InterPro" id="IPR013655">
    <property type="entry name" value="PAS_fold_3"/>
</dbReference>
<dbReference type="InterPro" id="IPR036890">
    <property type="entry name" value="HATPase_C_sf"/>
</dbReference>
<keyword evidence="8" id="KW-0067">ATP-binding</keyword>
<dbReference type="PANTHER" id="PTHR45339">
    <property type="entry name" value="HYBRID SIGNAL TRANSDUCTION HISTIDINE KINASE J"/>
    <property type="match status" value="1"/>
</dbReference>
<dbReference type="SUPFAM" id="SSF55785">
    <property type="entry name" value="PYP-like sensor domain (PAS domain)"/>
    <property type="match status" value="3"/>
</dbReference>
<dbReference type="PROSITE" id="PS50112">
    <property type="entry name" value="PAS"/>
    <property type="match status" value="1"/>
</dbReference>
<keyword evidence="7" id="KW-0547">Nucleotide-binding</keyword>
<dbReference type="InterPro" id="IPR036641">
    <property type="entry name" value="HPT_dom_sf"/>
</dbReference>
<dbReference type="Pfam" id="PF00989">
    <property type="entry name" value="PAS"/>
    <property type="match status" value="1"/>
</dbReference>
<evidence type="ECO:0000259" key="17">
    <source>
        <dbReference type="PROSITE" id="PS50113"/>
    </source>
</evidence>
<name>A0ABP7U4H6_9BACT</name>
<evidence type="ECO:0000259" key="16">
    <source>
        <dbReference type="PROSITE" id="PS50112"/>
    </source>
</evidence>
<dbReference type="Gene3D" id="3.40.50.2300">
    <property type="match status" value="1"/>
</dbReference>
<dbReference type="Proteomes" id="UP001501469">
    <property type="component" value="Unassembled WGS sequence"/>
</dbReference>
<dbReference type="PRINTS" id="PR00344">
    <property type="entry name" value="BCTRLSENSOR"/>
</dbReference>
<dbReference type="NCBIfam" id="TIGR00229">
    <property type="entry name" value="sensory_box"/>
    <property type="match status" value="2"/>
</dbReference>
<evidence type="ECO:0000256" key="11">
    <source>
        <dbReference type="ARBA" id="ARBA00023136"/>
    </source>
</evidence>
<comment type="subcellular location">
    <subcellularLocation>
        <location evidence="2">Cell membrane</location>
        <topology evidence="2">Multi-pass membrane protein</topology>
    </subcellularLocation>
</comment>